<evidence type="ECO:0000313" key="1">
    <source>
        <dbReference type="EMBL" id="AXG07708.1"/>
    </source>
</evidence>
<reference evidence="1 4" key="2">
    <citation type="submission" date="2018-07" db="EMBL/GenBank/DDBJ databases">
        <title>Genome sequences of Haloplanus sp. CBA1113.</title>
        <authorList>
            <person name="Kim Y.B."/>
            <person name="Roh S.W."/>
        </authorList>
    </citation>
    <scope>NUCLEOTIDE SEQUENCE [LARGE SCALE GENOMIC DNA]</scope>
    <source>
        <strain evidence="1 4">CBA1113</strain>
    </source>
</reference>
<dbReference type="Gene3D" id="3.40.720.10">
    <property type="entry name" value="Alkaline Phosphatase, subunit A"/>
    <property type="match status" value="1"/>
</dbReference>
<accession>A0A345E686</accession>
<dbReference type="AlphaFoldDB" id="A0A345EG05"/>
<evidence type="ECO:0000313" key="4">
    <source>
        <dbReference type="Proteomes" id="UP000253273"/>
    </source>
</evidence>
<dbReference type="KEGG" id="haq:DU484_15400"/>
<evidence type="ECO:0008006" key="5">
    <source>
        <dbReference type="Google" id="ProtNLM"/>
    </source>
</evidence>
<dbReference type="InterPro" id="IPR017850">
    <property type="entry name" value="Alkaline_phosphatase_core_sf"/>
</dbReference>
<dbReference type="GeneID" id="37288392"/>
<proteinExistence type="predicted"/>
<evidence type="ECO:0000313" key="2">
    <source>
        <dbReference type="EMBL" id="AXG11127.1"/>
    </source>
</evidence>
<dbReference type="KEGG" id="haj:DU500_15420"/>
<dbReference type="Proteomes" id="UP000253273">
    <property type="component" value="Chromosome"/>
</dbReference>
<sequence length="311" mass="35843">MMERYTLENLRKVLGQPGYVGWELQRLLFDLKHGGDAVDVMDEDWDNLVLLDACRYDYFETQNDIPGELSRVVSHGGRSWEFMQGNFVGEQFHDTVYVTGNPHTEKLRSDVFHAVEPLYLNAWDDERETVLPGDVVEAAVAAHEEYPNKRLLVHFMQPHRPYLGETGERLRDQFQIRGFNRRIAHDGARTDQPSFSTLMERGEIPIDMTRQAYRETLDIVLDHTKELVDELSGKSVVSADHGEMLGETLIPGTRPKFGHSLEYIRNETLYVVPWLDVPADDRRTITSEDPIEFEGGDSNTVEERLQFLGYK</sequence>
<name>A0A345EG05_9EURY</name>
<dbReference type="EMBL" id="CP031150">
    <property type="protein sequence ID" value="AXG07708.1"/>
    <property type="molecule type" value="Genomic_DNA"/>
</dbReference>
<dbReference type="OrthoDB" id="100846at2157"/>
<dbReference type="EMBL" id="CP031148">
    <property type="protein sequence ID" value="AXG11127.1"/>
    <property type="molecule type" value="Genomic_DNA"/>
</dbReference>
<dbReference type="RefSeq" id="WP_114586830.1">
    <property type="nucleotide sequence ID" value="NZ_CP031148.1"/>
</dbReference>
<gene>
    <name evidence="2" type="ORF">DU484_15400</name>
    <name evidence="1" type="ORF">DU500_15420</name>
</gene>
<dbReference type="Proteomes" id="UP000252985">
    <property type="component" value="Chromosome"/>
</dbReference>
<keyword evidence="4" id="KW-1185">Reference proteome</keyword>
<dbReference type="SUPFAM" id="SSF53649">
    <property type="entry name" value="Alkaline phosphatase-like"/>
    <property type="match status" value="1"/>
</dbReference>
<evidence type="ECO:0000313" key="3">
    <source>
        <dbReference type="Proteomes" id="UP000252985"/>
    </source>
</evidence>
<organism evidence="2 3">
    <name type="scientific">Haloplanus rubicundus</name>
    <dbReference type="NCBI Taxonomy" id="1547898"/>
    <lineage>
        <taxon>Archaea</taxon>
        <taxon>Methanobacteriati</taxon>
        <taxon>Methanobacteriota</taxon>
        <taxon>Stenosarchaea group</taxon>
        <taxon>Halobacteria</taxon>
        <taxon>Halobacteriales</taxon>
        <taxon>Haloferacaceae</taxon>
        <taxon>Haloplanus</taxon>
    </lineage>
</organism>
<protein>
    <recommendedName>
        <fullName evidence="5">Sulfatase N-terminal domain-containing protein</fullName>
    </recommendedName>
</protein>
<accession>A0A345EG05</accession>
<reference evidence="2 3" key="1">
    <citation type="submission" date="2018-07" db="EMBL/GenBank/DDBJ databases">
        <title>Genome sequences of Haloplanus sp. CBA1112.</title>
        <authorList>
            <person name="Kim Y.B."/>
            <person name="Roh S.W."/>
        </authorList>
    </citation>
    <scope>NUCLEOTIDE SEQUENCE [LARGE SCALE GENOMIC DNA]</scope>
    <source>
        <strain evidence="2 3">CBA1112</strain>
    </source>
</reference>